<protein>
    <submittedName>
        <fullName evidence="2">Alkene reductase</fullName>
    </submittedName>
</protein>
<sequence>MVDQLLGPFRLGHIQLQNRMVMAPMTRSRADLPGNVPNDLMAKYYSQRAGAGLIITEATQVSLQGQGYARTPGIYSREQVAGWKKVTDAVHAEGGRIFLQLWHVGRVSSAKVNGLQPVAPSAVMAGETQVYVFDDASDKAQPGDATFVDLDEPREMDVSDIRRSIADFRQAARNAVDAGFDGVEIHGANGYLIDQFLRGNSNRRSDEYGGSPEKRTRFLREVCEAVIAEVGKERVGVRLSPHITFKDMGDPEIFRTFWLVVSQLNELGVRYLHMSEADWDDAPDIPPEFRQKLRGNFGGNIIVAGNKTPEIAAQLLGDNLADLVAFGRNFLTSPDLPKRFAIGAAPSPISNTHHLFGGGGAEGYTDYPFLP</sequence>
<dbReference type="InterPro" id="IPR013785">
    <property type="entry name" value="Aldolase_TIM"/>
</dbReference>
<dbReference type="PANTHER" id="PTHR22893:SF91">
    <property type="entry name" value="NADPH DEHYDROGENASE 2-RELATED"/>
    <property type="match status" value="1"/>
</dbReference>
<evidence type="ECO:0000313" key="3">
    <source>
        <dbReference type="Proteomes" id="UP001228690"/>
    </source>
</evidence>
<accession>A0ABY8MK90</accession>
<dbReference type="EMBL" id="CP123443">
    <property type="protein sequence ID" value="WGK69780.1"/>
    <property type="molecule type" value="Genomic_DNA"/>
</dbReference>
<evidence type="ECO:0000313" key="2">
    <source>
        <dbReference type="EMBL" id="WGK69780.1"/>
    </source>
</evidence>
<evidence type="ECO:0000259" key="1">
    <source>
        <dbReference type="Pfam" id="PF00724"/>
    </source>
</evidence>
<keyword evidence="3" id="KW-1185">Reference proteome</keyword>
<dbReference type="SUPFAM" id="SSF51395">
    <property type="entry name" value="FMN-linked oxidoreductases"/>
    <property type="match status" value="1"/>
</dbReference>
<dbReference type="RefSeq" id="WP_326927969.1">
    <property type="nucleotide sequence ID" value="NZ_CP123443.1"/>
</dbReference>
<feature type="domain" description="NADH:flavin oxidoreductase/NADH oxidase N-terminal" evidence="1">
    <location>
        <begin position="5"/>
        <end position="341"/>
    </location>
</feature>
<reference evidence="2 3" key="1">
    <citation type="submission" date="2023-04" db="EMBL/GenBank/DDBJ databases">
        <title>Spirochaete genome identified in red abalone sample constitutes a novel genus.</title>
        <authorList>
            <person name="Sharma S.P."/>
            <person name="Purcell C.M."/>
            <person name="Hyde J.R."/>
            <person name="Severin A.J."/>
        </authorList>
    </citation>
    <scope>NUCLEOTIDE SEQUENCE [LARGE SCALE GENOMIC DNA]</scope>
    <source>
        <strain evidence="2 3">SP-2023</strain>
    </source>
</reference>
<dbReference type="PANTHER" id="PTHR22893">
    <property type="entry name" value="NADH OXIDOREDUCTASE-RELATED"/>
    <property type="match status" value="1"/>
</dbReference>
<name>A0ABY8MK90_9SPIO</name>
<gene>
    <name evidence="2" type="ORF">P0082_02640</name>
</gene>
<dbReference type="Proteomes" id="UP001228690">
    <property type="component" value="Chromosome"/>
</dbReference>
<organism evidence="2 3">
    <name type="scientific">Candidatus Haliotispira prima</name>
    <dbReference type="NCBI Taxonomy" id="3034016"/>
    <lineage>
        <taxon>Bacteria</taxon>
        <taxon>Pseudomonadati</taxon>
        <taxon>Spirochaetota</taxon>
        <taxon>Spirochaetia</taxon>
        <taxon>Spirochaetales</taxon>
        <taxon>Spirochaetaceae</taxon>
        <taxon>Candidatus Haliotispira</taxon>
    </lineage>
</organism>
<dbReference type="InterPro" id="IPR045247">
    <property type="entry name" value="Oye-like"/>
</dbReference>
<proteinExistence type="predicted"/>
<dbReference type="CDD" id="cd02933">
    <property type="entry name" value="OYE_like_FMN"/>
    <property type="match status" value="1"/>
</dbReference>
<dbReference type="Gene3D" id="3.20.20.70">
    <property type="entry name" value="Aldolase class I"/>
    <property type="match status" value="1"/>
</dbReference>
<dbReference type="InterPro" id="IPR001155">
    <property type="entry name" value="OxRdtase_FMN_N"/>
</dbReference>
<dbReference type="Pfam" id="PF00724">
    <property type="entry name" value="Oxidored_FMN"/>
    <property type="match status" value="1"/>
</dbReference>